<proteinExistence type="predicted"/>
<gene>
    <name evidence="2" type="ORF">FUG_LOCUS313236</name>
</gene>
<dbReference type="EMBL" id="CAAKMV010000134">
    <property type="protein sequence ID" value="VIO58654.1"/>
    <property type="molecule type" value="Genomic_DNA"/>
</dbReference>
<protein>
    <submittedName>
        <fullName evidence="2">Uncharacterized protein</fullName>
    </submittedName>
</protein>
<reference evidence="2" key="1">
    <citation type="submission" date="2019-04" db="EMBL/GenBank/DDBJ databases">
        <authorList>
            <person name="Melise S."/>
            <person name="Noan J."/>
            <person name="Okalmin O."/>
        </authorList>
    </citation>
    <scope>NUCLEOTIDE SEQUENCE</scope>
    <source>
        <strain evidence="2">FN9</strain>
    </source>
</reference>
<feature type="chain" id="PRO_5026095097" evidence="1">
    <location>
        <begin position="27"/>
        <end position="332"/>
    </location>
</feature>
<name>A0A4E9DFT0_GIBZA</name>
<evidence type="ECO:0000313" key="2">
    <source>
        <dbReference type="EMBL" id="VIO58654.1"/>
    </source>
</evidence>
<sequence>MRNRVTPFFLVILAWAFLGLLRVGECQVKVLTGEYAHVRERIWLWEMYDTITEILGPSKQKVLLVQNPTFNWPTKRHVGSGPGGKLTYAEFMTDLEQRFGVRDNVVDITLKAPGSDGVGKPSILDASDQLIEKRWLGLLPVKFITPDEKTIDNYAKFVSLVDQKFHDIRNTYGDQPEWKAFLDEKHERSTKLIAEINAIRIQETEEWIKQQMVTPVRDDKKKKDLFGLALKEEDLVTEHVRTNVPGQTGTYERVRIADTWAANRRNTDFRAALAVAGIKSGRDLVKWAENLGKPGNIGPNSPANVGHFQSTQAWKSVQRRALASPGGSGSCT</sequence>
<feature type="signal peptide" evidence="1">
    <location>
        <begin position="1"/>
        <end position="26"/>
    </location>
</feature>
<accession>A0A4E9DFT0</accession>
<evidence type="ECO:0000256" key="1">
    <source>
        <dbReference type="SAM" id="SignalP"/>
    </source>
</evidence>
<keyword evidence="1" id="KW-0732">Signal</keyword>
<dbReference type="AlphaFoldDB" id="A0A4E9DFT0"/>
<organism evidence="2">
    <name type="scientific">Gibberella zeae</name>
    <name type="common">Wheat head blight fungus</name>
    <name type="synonym">Fusarium graminearum</name>
    <dbReference type="NCBI Taxonomy" id="5518"/>
    <lineage>
        <taxon>Eukaryota</taxon>
        <taxon>Fungi</taxon>
        <taxon>Dikarya</taxon>
        <taxon>Ascomycota</taxon>
        <taxon>Pezizomycotina</taxon>
        <taxon>Sordariomycetes</taxon>
        <taxon>Hypocreomycetidae</taxon>
        <taxon>Hypocreales</taxon>
        <taxon>Nectriaceae</taxon>
        <taxon>Fusarium</taxon>
    </lineage>
</organism>